<reference evidence="2 3" key="1">
    <citation type="submission" date="2014-02" db="EMBL/GenBank/DDBJ databases">
        <title>Transposable element dynamics among asymbiotic and ectomycorrhizal Amanita fungi.</title>
        <authorList>
            <consortium name="DOE Joint Genome Institute"/>
            <person name="Hess J."/>
            <person name="Skrede I."/>
            <person name="Wolfe B."/>
            <person name="LaButti K."/>
            <person name="Ohm R.A."/>
            <person name="Grigoriev I.V."/>
            <person name="Pringle A."/>
        </authorList>
    </citation>
    <scope>NUCLEOTIDE SEQUENCE [LARGE SCALE GENOMIC DNA]</scope>
    <source>
        <strain evidence="2 3">SKay4041</strain>
    </source>
</reference>
<feature type="region of interest" description="Disordered" evidence="1">
    <location>
        <begin position="154"/>
        <end position="188"/>
    </location>
</feature>
<keyword evidence="3" id="KW-1185">Reference proteome</keyword>
<feature type="compositionally biased region" description="Acidic residues" evidence="1">
    <location>
        <begin position="356"/>
        <end position="368"/>
    </location>
</feature>
<dbReference type="EMBL" id="KZ301989">
    <property type="protein sequence ID" value="PFH51268.1"/>
    <property type="molecule type" value="Genomic_DNA"/>
</dbReference>
<evidence type="ECO:0000313" key="3">
    <source>
        <dbReference type="Proteomes" id="UP000242287"/>
    </source>
</evidence>
<accession>A0A2A9NME1</accession>
<protein>
    <submittedName>
        <fullName evidence="2">Uncharacterized protein</fullName>
    </submittedName>
</protein>
<organism evidence="2 3">
    <name type="scientific">Amanita thiersii Skay4041</name>
    <dbReference type="NCBI Taxonomy" id="703135"/>
    <lineage>
        <taxon>Eukaryota</taxon>
        <taxon>Fungi</taxon>
        <taxon>Dikarya</taxon>
        <taxon>Basidiomycota</taxon>
        <taxon>Agaricomycotina</taxon>
        <taxon>Agaricomycetes</taxon>
        <taxon>Agaricomycetidae</taxon>
        <taxon>Agaricales</taxon>
        <taxon>Pluteineae</taxon>
        <taxon>Amanitaceae</taxon>
        <taxon>Amanita</taxon>
    </lineage>
</organism>
<feature type="compositionally biased region" description="Acidic residues" evidence="1">
    <location>
        <begin position="311"/>
        <end position="349"/>
    </location>
</feature>
<feature type="compositionally biased region" description="Polar residues" evidence="1">
    <location>
        <begin position="164"/>
        <end position="188"/>
    </location>
</feature>
<evidence type="ECO:0000256" key="1">
    <source>
        <dbReference type="SAM" id="MobiDB-lite"/>
    </source>
</evidence>
<evidence type="ECO:0000313" key="2">
    <source>
        <dbReference type="EMBL" id="PFH51268.1"/>
    </source>
</evidence>
<name>A0A2A9NME1_9AGAR</name>
<sequence length="368" mass="40521">MLQDIKDTGSPAVHDLLYPVPPGVTAGSLFESRILKAVSLASGITAAIVAIWQNSQTQCTPGNHPCGLRLWTKFTSFCSKLFRQVKSKFIKVSDTSDMILPMTTQDVQLEDQAFQRMDLGRGISTAIQTHYIPASAHQSTQERQVHITNKYISGPLHQSIYPGPQQNSTENTQNDHQTNIEDNGSIISTRSGNTREYITSDVAAPVNQGSYGTLYHPLWDSSDDDTPDNHLPDSDQDDNPDGAGDWDKREIVDPTNINPTVPFQDFHDASNIGMDTDLSPDVRQGDTDNSGEGVNDNGSDEDDNVNHDNEGNDDNEDNEDNVEENADESNGYDDDDNNDGNGGYDDDSGDYGFDNDNGDYDDDDDDMW</sequence>
<proteinExistence type="predicted"/>
<dbReference type="AlphaFoldDB" id="A0A2A9NME1"/>
<feature type="region of interest" description="Disordered" evidence="1">
    <location>
        <begin position="214"/>
        <end position="368"/>
    </location>
</feature>
<gene>
    <name evidence="2" type="ORF">AMATHDRAFT_3125</name>
</gene>
<dbReference type="Proteomes" id="UP000242287">
    <property type="component" value="Unassembled WGS sequence"/>
</dbReference>